<comment type="similarity">
    <text evidence="2">Belongs to the CDP-alcohol phosphatidyltransferase class-II family.</text>
</comment>
<evidence type="ECO:0000256" key="11">
    <source>
        <dbReference type="SAM" id="MobiDB-lite"/>
    </source>
</evidence>
<sequence>PAFFLVADADPGNGQTAALSDLHDHCVWQKRAGVLIADDGSEVLLVPLRGEGSEQVLAGFHTIMAAGDVLGGCLASGRLPLVFDLDETLLVAKSQSQLQRELAELRDVRRPALTQQPSSNDRALGLAALRREEELLAADLSLLQQFAEHDAVEWGGARLAATLEPAAGPALQPLHRPVVRLRRDGASVVLTRIDPALPATSMIFHVRPGWEAARPALAAAASHDVYVCTAARQDYALEAWRVLDPGEHLMSLQQRAARITCVQRKNLAKVVVKYKGAGGSVHSVMPLTVIVDDRLDVWDVANRGQVVQIEPFRPYEERAAAELGLPDRPTLQTLDAQMQWLQGEIARLHAAIFSHIDDVARPAAERLMSGARRLKVDALARDYADAMPTPTWTEDCVQKAPRLLGLARTPLGPPKLAPCPCCPALLVVVRKACMITEEGDGTASFGGALRLMHARQEAVCIVVTLRPVDPRRDWAEGEELLRMFSRHAHTIPINGNDVELLDTPAEFFETLLIGIGTAQRSISLAALYIGIESRAEARFIGALKAAAADPARPELRLQILLDAARATRPCRDQEGSISSTAEVLARELLLPFAGAQRASVALFQTPHSRTSIRRVLPPRVREVLGVQHIKAFAFDDDVVLTGANISGAYLSDRQDRYWVVRRSPRLAAFVHGLVADVSSHSFQLESTATGRGPTDAEAAPPPSAAAPPAPLGEEEGLSRGARRLLHLRHRGSAAAAATRGGPPAPGAGPGSYVLRPAPVGVNPSHTPAVFRRSLRYALLRRFVPGGAWGSTLDGAALRELDDLAPEARGGGDPAAPAAQDTAADTVILPTVQAGFLGLRQEEVCSLALLRRAAAAGGTRELRLSTPYLNLARGLAAALAAAPRLPLRLLTSSPEANGFWGSAGLSRHIPLAYAALEARTWRALAPPRGRPGAAPRVLLEYARPGWQFHAKGLWYGPSAPSAAGQAARGRAAAERPLPPCFTAVGSSNYGARSQRRDLEAQFLVVTRNPRLRAAMEREWAGLEAHAVEVGPAQLQQPARRAGPVVAGLSGSTDEMGLFKVRLVVNQGEFVAEATSDVTEKLAKQLAAL</sequence>
<evidence type="ECO:0000256" key="3">
    <source>
        <dbReference type="ARBA" id="ARBA00013170"/>
    </source>
</evidence>
<evidence type="ECO:0000256" key="9">
    <source>
        <dbReference type="ARBA" id="ARBA00023264"/>
    </source>
</evidence>
<feature type="non-terminal residue" evidence="14">
    <location>
        <position position="1"/>
    </location>
</feature>
<feature type="non-terminal residue" evidence="14">
    <location>
        <position position="1087"/>
    </location>
</feature>
<comment type="caution">
    <text evidence="14">The sequence shown here is derived from an EMBL/GenBank/DDBJ whole genome shotgun (WGS) entry which is preliminary data.</text>
</comment>
<dbReference type="GO" id="GO:0005739">
    <property type="term" value="C:mitochondrion"/>
    <property type="evidence" value="ECO:0007669"/>
    <property type="project" value="TreeGrafter"/>
</dbReference>
<keyword evidence="7" id="KW-0443">Lipid metabolism</keyword>
<protein>
    <recommendedName>
        <fullName evidence="3">CDP-diacylglycerol--glycerol-3-phosphate 1-phosphatidyltransferase</fullName>
        <ecNumber evidence="3">2.7.8.5</ecNumber>
    </recommendedName>
</protein>
<dbReference type="PROSITE" id="PS50035">
    <property type="entry name" value="PLD"/>
    <property type="match status" value="1"/>
</dbReference>
<dbReference type="GO" id="GO:0008444">
    <property type="term" value="F:CDP-diacylglycerol-glycerol-3-phosphate 3-phosphatidyltransferase activity"/>
    <property type="evidence" value="ECO:0007669"/>
    <property type="project" value="UniProtKB-EC"/>
</dbReference>
<evidence type="ECO:0000256" key="5">
    <source>
        <dbReference type="ARBA" id="ARBA00022679"/>
    </source>
</evidence>
<feature type="region of interest" description="Disordered" evidence="11">
    <location>
        <begin position="730"/>
        <end position="751"/>
    </location>
</feature>
<comment type="catalytic activity">
    <reaction evidence="10">
        <text>a CDP-1,2-diacyl-sn-glycerol + sn-glycerol 3-phosphate = a 1,2-diacyl-sn-glycero-3-phospho-(1'-sn-glycero-3'-phosphate) + CMP + H(+)</text>
        <dbReference type="Rhea" id="RHEA:12593"/>
        <dbReference type="ChEBI" id="CHEBI:15378"/>
        <dbReference type="ChEBI" id="CHEBI:57597"/>
        <dbReference type="ChEBI" id="CHEBI:58332"/>
        <dbReference type="ChEBI" id="CHEBI:60110"/>
        <dbReference type="ChEBI" id="CHEBI:60377"/>
        <dbReference type="EC" id="2.7.8.5"/>
    </reaction>
</comment>
<dbReference type="PANTHER" id="PTHR12586:SF1">
    <property type="entry name" value="CDP-DIACYLGLYCEROL--GLYCEROL-3-PHOSPHATE 3-PHOSPHATIDYLTRANSFERASE, MITOCHONDRIAL"/>
    <property type="match status" value="1"/>
</dbReference>
<evidence type="ECO:0000256" key="7">
    <source>
        <dbReference type="ARBA" id="ARBA00023098"/>
    </source>
</evidence>
<keyword evidence="8" id="KW-0594">Phospholipid biosynthesis</keyword>
<dbReference type="InterPro" id="IPR023214">
    <property type="entry name" value="HAD_sf"/>
</dbReference>
<dbReference type="InterPro" id="IPR016270">
    <property type="entry name" value="PGS1"/>
</dbReference>
<dbReference type="SUPFAM" id="SSF56784">
    <property type="entry name" value="HAD-like"/>
    <property type="match status" value="1"/>
</dbReference>
<proteinExistence type="inferred from homology"/>
<dbReference type="InterPro" id="IPR036412">
    <property type="entry name" value="HAD-like_sf"/>
</dbReference>
<dbReference type="EC" id="2.7.8.5" evidence="3"/>
<feature type="compositionally biased region" description="Low complexity" evidence="11">
    <location>
        <begin position="732"/>
        <end position="741"/>
    </location>
</feature>
<feature type="domain" description="FCP1 homology" evidence="13">
    <location>
        <begin position="74"/>
        <end position="334"/>
    </location>
</feature>
<dbReference type="GO" id="GO:0032049">
    <property type="term" value="P:cardiolipin biosynthetic process"/>
    <property type="evidence" value="ECO:0007669"/>
    <property type="project" value="InterPro"/>
</dbReference>
<dbReference type="SUPFAM" id="SSF56024">
    <property type="entry name" value="Phospholipase D/nuclease"/>
    <property type="match status" value="1"/>
</dbReference>
<dbReference type="PROSITE" id="PS50969">
    <property type="entry name" value="FCP1"/>
    <property type="match status" value="1"/>
</dbReference>
<name>A0A3M7KUP8_AUXPR</name>
<keyword evidence="4" id="KW-0444">Lipid biosynthesis</keyword>
<evidence type="ECO:0000259" key="13">
    <source>
        <dbReference type="PROSITE" id="PS50969"/>
    </source>
</evidence>
<keyword evidence="6" id="KW-0677">Repeat</keyword>
<evidence type="ECO:0000256" key="8">
    <source>
        <dbReference type="ARBA" id="ARBA00023209"/>
    </source>
</evidence>
<evidence type="ECO:0000256" key="2">
    <source>
        <dbReference type="ARBA" id="ARBA00010682"/>
    </source>
</evidence>
<dbReference type="UniPathway" id="UPA00084">
    <property type="reaction ID" value="UER00503"/>
</dbReference>
<gene>
    <name evidence="14" type="ORF">APUTEX25_002644</name>
</gene>
<evidence type="ECO:0000256" key="1">
    <source>
        <dbReference type="ARBA" id="ARBA00005042"/>
    </source>
</evidence>
<evidence type="ECO:0000313" key="15">
    <source>
        <dbReference type="Proteomes" id="UP000279271"/>
    </source>
</evidence>
<feature type="compositionally biased region" description="Pro residues" evidence="11">
    <location>
        <begin position="699"/>
        <end position="710"/>
    </location>
</feature>
<evidence type="ECO:0000256" key="6">
    <source>
        <dbReference type="ARBA" id="ARBA00022737"/>
    </source>
</evidence>
<dbReference type="EMBL" id="QOKY01000184">
    <property type="protein sequence ID" value="RMZ54067.1"/>
    <property type="molecule type" value="Genomic_DNA"/>
</dbReference>
<dbReference type="InterPro" id="IPR001736">
    <property type="entry name" value="PLipase_D/transphosphatidylase"/>
</dbReference>
<feature type="region of interest" description="Disordered" evidence="11">
    <location>
        <begin position="685"/>
        <end position="715"/>
    </location>
</feature>
<evidence type="ECO:0000256" key="4">
    <source>
        <dbReference type="ARBA" id="ARBA00022516"/>
    </source>
</evidence>
<dbReference type="AlphaFoldDB" id="A0A3M7KUP8"/>
<evidence type="ECO:0000256" key="10">
    <source>
        <dbReference type="ARBA" id="ARBA00048586"/>
    </source>
</evidence>
<dbReference type="Gene3D" id="3.30.870.10">
    <property type="entry name" value="Endonuclease Chain A"/>
    <property type="match status" value="2"/>
</dbReference>
<reference evidence="15" key="1">
    <citation type="journal article" date="2018" name="Algal Res.">
        <title>Characterization of plant carbon substrate utilization by Auxenochlorella protothecoides.</title>
        <authorList>
            <person name="Vogler B.W."/>
            <person name="Starkenburg S.R."/>
            <person name="Sudasinghe N."/>
            <person name="Schambach J.Y."/>
            <person name="Rollin J.A."/>
            <person name="Pattathil S."/>
            <person name="Barry A.N."/>
        </authorList>
    </citation>
    <scope>NUCLEOTIDE SEQUENCE [LARGE SCALE GENOMIC DNA]</scope>
    <source>
        <strain evidence="15">UTEX 25</strain>
    </source>
</reference>
<dbReference type="InterPro" id="IPR004274">
    <property type="entry name" value="FCP1_dom"/>
</dbReference>
<keyword evidence="5" id="KW-0808">Transferase</keyword>
<dbReference type="Gene3D" id="3.40.50.1000">
    <property type="entry name" value="HAD superfamily/HAD-like"/>
    <property type="match status" value="1"/>
</dbReference>
<dbReference type="PANTHER" id="PTHR12586">
    <property type="entry name" value="CDP-DIACYLGLYCEROL--SERINE O-PHOSPHATIDYLTRANSFERASE"/>
    <property type="match status" value="1"/>
</dbReference>
<evidence type="ECO:0000259" key="12">
    <source>
        <dbReference type="PROSITE" id="PS50035"/>
    </source>
</evidence>
<evidence type="ECO:0000313" key="14">
    <source>
        <dbReference type="EMBL" id="RMZ54067.1"/>
    </source>
</evidence>
<keyword evidence="9" id="KW-1208">Phospholipid metabolism</keyword>
<feature type="domain" description="PLD phosphodiesterase" evidence="12">
    <location>
        <begin position="623"/>
        <end position="649"/>
    </location>
</feature>
<comment type="pathway">
    <text evidence="1">Phospholipid metabolism; phosphatidylglycerol biosynthesis; phosphatidylglycerol from CDP-diacylglycerol: step 1/2.</text>
</comment>
<organism evidence="14 15">
    <name type="scientific">Auxenochlorella protothecoides</name>
    <name type="common">Green microalga</name>
    <name type="synonym">Chlorella protothecoides</name>
    <dbReference type="NCBI Taxonomy" id="3075"/>
    <lineage>
        <taxon>Eukaryota</taxon>
        <taxon>Viridiplantae</taxon>
        <taxon>Chlorophyta</taxon>
        <taxon>core chlorophytes</taxon>
        <taxon>Trebouxiophyceae</taxon>
        <taxon>Chlorellales</taxon>
        <taxon>Chlorellaceae</taxon>
        <taxon>Auxenochlorella</taxon>
    </lineage>
</organism>
<dbReference type="CDD" id="cd09137">
    <property type="entry name" value="PLDc_PGS1_euk_2"/>
    <property type="match status" value="1"/>
</dbReference>
<dbReference type="Pfam" id="PF03031">
    <property type="entry name" value="NIF"/>
    <property type="match status" value="1"/>
</dbReference>
<accession>A0A3M7KUP8</accession>
<dbReference type="Proteomes" id="UP000279271">
    <property type="component" value="Unassembled WGS sequence"/>
</dbReference>